<evidence type="ECO:0000313" key="1">
    <source>
        <dbReference type="EMBL" id="NYG56864.1"/>
    </source>
</evidence>
<dbReference type="Proteomes" id="UP000544110">
    <property type="component" value="Unassembled WGS sequence"/>
</dbReference>
<dbReference type="InterPro" id="IPR027417">
    <property type="entry name" value="P-loop_NTPase"/>
</dbReference>
<accession>A0A7Y9USZ1</accession>
<keyword evidence="2" id="KW-1185">Reference proteome</keyword>
<gene>
    <name evidence="1" type="ORF">BJ989_003168</name>
</gene>
<name>A0A7Y9USZ1_9ACTN</name>
<dbReference type="Pfam" id="PF13469">
    <property type="entry name" value="Sulfotransfer_3"/>
    <property type="match status" value="1"/>
</dbReference>
<sequence length="363" mass="39818">MSAAPTGARRLVLVAGAGRSGTSTMAGVLQRLGLVVPQPEVPPDESNPRGFYEPLWAVELHKELLERVPARTNDARPDAARLVDESIDRDAVRAQVAAWLAEHAAQADRSGRAGAPLLVKDPRTLWFTELWCEAAAAAGLEVCFVTMLRHPAAVARSRDTHYLADRPADFRTLRQTANVASWVNGTVTTERLTRGRPRAFVRYDDLLADWRSAVGRCVDQLGLDVTVPSADEHHPVDDFVDVRLNRSRTSWDDVSTSAAVREVADAAWEAADALVDDPVDVAAVARLGEVGERYALMHREAEALTLDHTGVAVQRARREVRRRLAQEAAASTGPARPRWRVAAGRVRRGVRRGVRRVAGRERA</sequence>
<protein>
    <recommendedName>
        <fullName evidence="3">Sulfotransferase family protein</fullName>
    </recommendedName>
</protein>
<dbReference type="SUPFAM" id="SSF52540">
    <property type="entry name" value="P-loop containing nucleoside triphosphate hydrolases"/>
    <property type="match status" value="1"/>
</dbReference>
<organism evidence="1 2">
    <name type="scientific">Nocardioides perillae</name>
    <dbReference type="NCBI Taxonomy" id="1119534"/>
    <lineage>
        <taxon>Bacteria</taxon>
        <taxon>Bacillati</taxon>
        <taxon>Actinomycetota</taxon>
        <taxon>Actinomycetes</taxon>
        <taxon>Propionibacteriales</taxon>
        <taxon>Nocardioidaceae</taxon>
        <taxon>Nocardioides</taxon>
    </lineage>
</organism>
<proteinExistence type="predicted"/>
<dbReference type="EMBL" id="JACCAC010000001">
    <property type="protein sequence ID" value="NYG56864.1"/>
    <property type="molecule type" value="Genomic_DNA"/>
</dbReference>
<dbReference type="RefSeq" id="WP_179519048.1">
    <property type="nucleotide sequence ID" value="NZ_JACCAC010000001.1"/>
</dbReference>
<dbReference type="AlphaFoldDB" id="A0A7Y9USZ1"/>
<dbReference type="Gene3D" id="3.40.50.300">
    <property type="entry name" value="P-loop containing nucleotide triphosphate hydrolases"/>
    <property type="match status" value="1"/>
</dbReference>
<reference evidence="1 2" key="1">
    <citation type="submission" date="2020-07" db="EMBL/GenBank/DDBJ databases">
        <title>Sequencing the genomes of 1000 actinobacteria strains.</title>
        <authorList>
            <person name="Klenk H.-P."/>
        </authorList>
    </citation>
    <scope>NUCLEOTIDE SEQUENCE [LARGE SCALE GENOMIC DNA]</scope>
    <source>
        <strain evidence="1 2">DSM 24552</strain>
    </source>
</reference>
<evidence type="ECO:0008006" key="3">
    <source>
        <dbReference type="Google" id="ProtNLM"/>
    </source>
</evidence>
<comment type="caution">
    <text evidence="1">The sequence shown here is derived from an EMBL/GenBank/DDBJ whole genome shotgun (WGS) entry which is preliminary data.</text>
</comment>
<evidence type="ECO:0000313" key="2">
    <source>
        <dbReference type="Proteomes" id="UP000544110"/>
    </source>
</evidence>